<reference evidence="2" key="1">
    <citation type="journal article" date="2014" name="Front. Microbiol.">
        <title>High frequency of phylogenetically diverse reductive dehalogenase-homologous genes in deep subseafloor sedimentary metagenomes.</title>
        <authorList>
            <person name="Kawai M."/>
            <person name="Futagami T."/>
            <person name="Toyoda A."/>
            <person name="Takaki Y."/>
            <person name="Nishi S."/>
            <person name="Hori S."/>
            <person name="Arai W."/>
            <person name="Tsubouchi T."/>
            <person name="Morono Y."/>
            <person name="Uchiyama I."/>
            <person name="Ito T."/>
            <person name="Fujiyama A."/>
            <person name="Inagaki F."/>
            <person name="Takami H."/>
        </authorList>
    </citation>
    <scope>NUCLEOTIDE SEQUENCE</scope>
    <source>
        <strain evidence="2">Expedition CK06-06</strain>
    </source>
</reference>
<name>X0ZXR2_9ZZZZ</name>
<feature type="non-terminal residue" evidence="2">
    <location>
        <position position="95"/>
    </location>
</feature>
<proteinExistence type="predicted"/>
<gene>
    <name evidence="2" type="ORF">S01H1_81277</name>
</gene>
<dbReference type="AlphaFoldDB" id="X0ZXR2"/>
<dbReference type="InterPro" id="IPR029000">
    <property type="entry name" value="Cyclophilin-like_dom_sf"/>
</dbReference>
<dbReference type="Pfam" id="PF04126">
    <property type="entry name" value="Cyclophil_like"/>
    <property type="match status" value="1"/>
</dbReference>
<evidence type="ECO:0000313" key="2">
    <source>
        <dbReference type="EMBL" id="GAG52831.1"/>
    </source>
</evidence>
<dbReference type="Gene3D" id="2.40.100.20">
    <property type="match status" value="1"/>
</dbReference>
<dbReference type="InterPro" id="IPR025658">
    <property type="entry name" value="Cyclophilin_TM1367"/>
</dbReference>
<sequence>MRIKITVGSLSMEAELNETPTANKVADALPIRSALNTWGDELYFTIPVEAELDESAREEVEVGDLGYWSYGKAFCIFFGQTPMSKPGKIIPASAV</sequence>
<feature type="domain" description="Cyclophilin TM1367-like" evidence="1">
    <location>
        <begin position="1"/>
        <end position="95"/>
    </location>
</feature>
<dbReference type="SUPFAM" id="SSF50891">
    <property type="entry name" value="Cyclophilin-like"/>
    <property type="match status" value="1"/>
</dbReference>
<comment type="caution">
    <text evidence="2">The sequence shown here is derived from an EMBL/GenBank/DDBJ whole genome shotgun (WGS) entry which is preliminary data.</text>
</comment>
<evidence type="ECO:0000259" key="1">
    <source>
        <dbReference type="Pfam" id="PF04126"/>
    </source>
</evidence>
<dbReference type="EMBL" id="BARS01054978">
    <property type="protein sequence ID" value="GAG52831.1"/>
    <property type="molecule type" value="Genomic_DNA"/>
</dbReference>
<accession>X0ZXR2</accession>
<protein>
    <recommendedName>
        <fullName evidence="1">Cyclophilin TM1367-like domain-containing protein</fullName>
    </recommendedName>
</protein>
<organism evidence="2">
    <name type="scientific">marine sediment metagenome</name>
    <dbReference type="NCBI Taxonomy" id="412755"/>
    <lineage>
        <taxon>unclassified sequences</taxon>
        <taxon>metagenomes</taxon>
        <taxon>ecological metagenomes</taxon>
    </lineage>
</organism>